<reference evidence="4 5" key="1">
    <citation type="journal article" date="2018" name="Environ. Microbiol.">
        <title>Ecological and genomic features of two widespread freshwater picocyanobacteria.</title>
        <authorList>
            <person name="Cabello-Yeves P.J."/>
            <person name="Picazo A."/>
            <person name="Camacho A."/>
            <person name="Callieri C."/>
            <person name="Rosselli R."/>
            <person name="Roda-Garcia J.J."/>
            <person name="Coutinho F.H."/>
            <person name="Rodriguez-Valera F."/>
        </authorList>
    </citation>
    <scope>NUCLEOTIDE SEQUENCE [LARGE SCALE GENOMIC DNA]</scope>
    <source>
        <strain evidence="4 5">Tous</strain>
    </source>
</reference>
<evidence type="ECO:0000259" key="3">
    <source>
        <dbReference type="Pfam" id="PF06863"/>
    </source>
</evidence>
<comment type="caution">
    <text evidence="4">The sequence shown here is derived from an EMBL/GenBank/DDBJ whole genome shotgun (WGS) entry which is preliminary data.</text>
</comment>
<organism evidence="4 5">
    <name type="scientific">Cyanobium usitatum str. Tous</name>
    <dbReference type="NCBI Taxonomy" id="2116684"/>
    <lineage>
        <taxon>Bacteria</taxon>
        <taxon>Bacillati</taxon>
        <taxon>Cyanobacteriota</taxon>
        <taxon>Cyanophyceae</taxon>
        <taxon>Synechococcales</taxon>
        <taxon>Prochlorococcaceae</taxon>
        <taxon>Cyanobium</taxon>
    </lineage>
</organism>
<dbReference type="RefSeq" id="WP_106502297.1">
    <property type="nucleotide sequence ID" value="NZ_PXXO01000004.1"/>
</dbReference>
<dbReference type="InterPro" id="IPR010621">
    <property type="entry name" value="DUF1214"/>
</dbReference>
<dbReference type="InterPro" id="IPR037049">
    <property type="entry name" value="DUF1214_C_sf"/>
</dbReference>
<name>A0A2P7MYI8_9CYAN</name>
<dbReference type="EMBL" id="PXXO01000004">
    <property type="protein sequence ID" value="PSJ06262.1"/>
    <property type="molecule type" value="Genomic_DNA"/>
</dbReference>
<dbReference type="SUPFAM" id="SSF160935">
    <property type="entry name" value="VPA0735-like"/>
    <property type="match status" value="1"/>
</dbReference>
<dbReference type="InterPro" id="IPR010679">
    <property type="entry name" value="DUF1254"/>
</dbReference>
<dbReference type="Pfam" id="PF06863">
    <property type="entry name" value="DUF1254"/>
    <property type="match status" value="1"/>
</dbReference>
<feature type="domain" description="DUF1254" evidence="3">
    <location>
        <begin position="110"/>
        <end position="218"/>
    </location>
</feature>
<feature type="signal peptide" evidence="1">
    <location>
        <begin position="1"/>
        <end position="28"/>
    </location>
</feature>
<evidence type="ECO:0000256" key="1">
    <source>
        <dbReference type="SAM" id="SignalP"/>
    </source>
</evidence>
<gene>
    <name evidence="4" type="ORF">C7K55_04845</name>
</gene>
<feature type="chain" id="PRO_5015175207" evidence="1">
    <location>
        <begin position="29"/>
        <end position="497"/>
    </location>
</feature>
<proteinExistence type="predicted"/>
<dbReference type="Pfam" id="PF06742">
    <property type="entry name" value="DUF1214"/>
    <property type="match status" value="1"/>
</dbReference>
<evidence type="ECO:0000259" key="2">
    <source>
        <dbReference type="Pfam" id="PF06742"/>
    </source>
</evidence>
<feature type="domain" description="DUF1214" evidence="2">
    <location>
        <begin position="374"/>
        <end position="480"/>
    </location>
</feature>
<dbReference type="Gene3D" id="2.60.120.600">
    <property type="entry name" value="Domain of unknown function DUF1214, C-terminal domain"/>
    <property type="match status" value="1"/>
</dbReference>
<dbReference type="Gene3D" id="2.60.40.1610">
    <property type="entry name" value="Domain of unknown function DUF1254"/>
    <property type="match status" value="1"/>
</dbReference>
<protein>
    <submittedName>
        <fullName evidence="4">DUF1254 domain-containing protein</fullName>
    </submittedName>
</protein>
<dbReference type="PANTHER" id="PTHR36509:SF3">
    <property type="entry name" value="SIGNAL PEPTIDE PROTEIN"/>
    <property type="match status" value="1"/>
</dbReference>
<dbReference type="Proteomes" id="UP000243002">
    <property type="component" value="Unassembled WGS sequence"/>
</dbReference>
<sequence>MPPVRPAALALGILALLAPLSSPSLAQAAPTASAKTSVDTPALGPLQLENGYPTAATARKLYDTLDLQRATQGYLWALPAVGFKALYDAQAKTMGVRNGDVLLYRTLQDKAGMLTPNITTLYAFSFWDLARQGPLVVEVPAGLTAGGVLDIWQQPITDMGQTGPDKGAGGKYLILPPGAAEVEAPGYRIFRASSNQVWFGTRGLAPDKAVAEATVRQHRLYGWNQRSNPPVSRYEEVGGRPWQSAQPADLSYWRLLSDLYANEPVAPRDRMMFGMLTPLGISPGQPFKPDARQARILGEAAQLGDLMARTIAYDKRTPGATVYPGKHWEYAVLFDLDQESPDKRRVQFDERSSWFYEAIGMSVGMQGRVLGFGQVYLETSKDSRGQWLDGGRTYRMRVPANAPVKQFWSITLYDNLSRGPLITPQGAADLSSRKSDLVSNADGSVDVDFGPIRPAGAKNWIQTTPGKGWFAYFRLYGPTEPYFAKTWQLNDITTIQP</sequence>
<dbReference type="Gene3D" id="1.10.3360.10">
    <property type="entry name" value="VPA0735-like domain"/>
    <property type="match status" value="1"/>
</dbReference>
<evidence type="ECO:0000313" key="5">
    <source>
        <dbReference type="Proteomes" id="UP000243002"/>
    </source>
</evidence>
<dbReference type="OrthoDB" id="272779at2"/>
<dbReference type="InterPro" id="IPR037050">
    <property type="entry name" value="DUF1254_sf"/>
</dbReference>
<dbReference type="PANTHER" id="PTHR36509">
    <property type="entry name" value="BLL3101 PROTEIN"/>
    <property type="match status" value="1"/>
</dbReference>
<dbReference type="AlphaFoldDB" id="A0A2P7MYI8"/>
<evidence type="ECO:0000313" key="4">
    <source>
        <dbReference type="EMBL" id="PSJ06262.1"/>
    </source>
</evidence>
<keyword evidence="1" id="KW-0732">Signal</keyword>
<accession>A0A2P7MYI8</accession>
<keyword evidence="5" id="KW-1185">Reference proteome</keyword>